<organism evidence="3 4">
    <name type="scientific">Medicago truncatula</name>
    <name type="common">Barrel medic</name>
    <name type="synonym">Medicago tribuloides</name>
    <dbReference type="NCBI Taxonomy" id="3880"/>
    <lineage>
        <taxon>Eukaryota</taxon>
        <taxon>Viridiplantae</taxon>
        <taxon>Streptophyta</taxon>
        <taxon>Embryophyta</taxon>
        <taxon>Tracheophyta</taxon>
        <taxon>Spermatophyta</taxon>
        <taxon>Magnoliopsida</taxon>
        <taxon>eudicotyledons</taxon>
        <taxon>Gunneridae</taxon>
        <taxon>Pentapetalae</taxon>
        <taxon>rosids</taxon>
        <taxon>fabids</taxon>
        <taxon>Fabales</taxon>
        <taxon>Fabaceae</taxon>
        <taxon>Papilionoideae</taxon>
        <taxon>50 kb inversion clade</taxon>
        <taxon>NPAAA clade</taxon>
        <taxon>Hologalegina</taxon>
        <taxon>IRL clade</taxon>
        <taxon>Trifolieae</taxon>
        <taxon>Medicago</taxon>
    </lineage>
</organism>
<dbReference type="EMBL" id="PSQE01000001">
    <property type="protein sequence ID" value="RHN82595.1"/>
    <property type="molecule type" value="Genomic_DNA"/>
</dbReference>
<dbReference type="Proteomes" id="UP000265566">
    <property type="component" value="Chromosome 1"/>
</dbReference>
<evidence type="ECO:0000313" key="4">
    <source>
        <dbReference type="Proteomes" id="UP000265566"/>
    </source>
</evidence>
<dbReference type="InterPro" id="IPR050747">
    <property type="entry name" value="Mitochondrial_chaperone_BCS1"/>
</dbReference>
<proteinExistence type="predicted"/>
<name>A0A396K4L7_MEDTR</name>
<reference evidence="4" key="1">
    <citation type="journal article" date="2018" name="Nat. Plants">
        <title>Whole-genome landscape of Medicago truncatula symbiotic genes.</title>
        <authorList>
            <person name="Pecrix Y."/>
            <person name="Staton S.E."/>
            <person name="Sallet E."/>
            <person name="Lelandais-Briere C."/>
            <person name="Moreau S."/>
            <person name="Carrere S."/>
            <person name="Blein T."/>
            <person name="Jardinaud M.F."/>
            <person name="Latrasse D."/>
            <person name="Zouine M."/>
            <person name="Zahm M."/>
            <person name="Kreplak J."/>
            <person name="Mayjonade B."/>
            <person name="Satge C."/>
            <person name="Perez M."/>
            <person name="Cauet S."/>
            <person name="Marande W."/>
            <person name="Chantry-Darmon C."/>
            <person name="Lopez-Roques C."/>
            <person name="Bouchez O."/>
            <person name="Berard A."/>
            <person name="Debelle F."/>
            <person name="Munos S."/>
            <person name="Bendahmane A."/>
            <person name="Berges H."/>
            <person name="Niebel A."/>
            <person name="Buitink J."/>
            <person name="Frugier F."/>
            <person name="Benhamed M."/>
            <person name="Crespi M."/>
            <person name="Gouzy J."/>
            <person name="Gamas P."/>
        </authorList>
    </citation>
    <scope>NUCLEOTIDE SEQUENCE [LARGE SCALE GENOMIC DNA]</scope>
    <source>
        <strain evidence="4">cv. Jemalong A17</strain>
    </source>
</reference>
<feature type="region of interest" description="Disordered" evidence="1">
    <location>
        <begin position="83"/>
        <end position="117"/>
    </location>
</feature>
<evidence type="ECO:0000313" key="3">
    <source>
        <dbReference type="EMBL" id="RHN82595.1"/>
    </source>
</evidence>
<dbReference type="Gene3D" id="6.10.280.40">
    <property type="match status" value="1"/>
</dbReference>
<accession>A0A396K4L7</accession>
<dbReference type="InterPro" id="IPR058017">
    <property type="entry name" value="At3g28540-like_C"/>
</dbReference>
<dbReference type="Pfam" id="PF25568">
    <property type="entry name" value="AAA_lid_At3g28540"/>
    <property type="match status" value="1"/>
</dbReference>
<evidence type="ECO:0000259" key="2">
    <source>
        <dbReference type="Pfam" id="PF25568"/>
    </source>
</evidence>
<evidence type="ECO:0000256" key="1">
    <source>
        <dbReference type="SAM" id="MobiDB-lite"/>
    </source>
</evidence>
<gene>
    <name evidence="3" type="ORF">MtrunA17_Chr1g0211521</name>
</gene>
<dbReference type="AlphaFoldDB" id="A0A396K4L7"/>
<feature type="domain" description="AAA+ ATPase At3g28540-like C-terminal" evidence="2">
    <location>
        <begin position="14"/>
        <end position="82"/>
    </location>
</feature>
<protein>
    <recommendedName>
        <fullName evidence="2">AAA+ ATPase At3g28540-like C-terminal domain-containing protein</fullName>
    </recommendedName>
</protein>
<feature type="compositionally biased region" description="Acidic residues" evidence="1">
    <location>
        <begin position="90"/>
        <end position="117"/>
    </location>
</feature>
<sequence>MKNIMDMHIELSYCGFDGFKMLAMNYLSLESHFLLETIRCLLEETNMTPADVAKNLMPKVSNEDVETSLERLIQKPLEALRKRLRKEEGTSGEDSSEKEAEDTEDKELEEEIDNGKS</sequence>
<dbReference type="Gramene" id="rna6770">
    <property type="protein sequence ID" value="RHN82595.1"/>
    <property type="gene ID" value="gene6770"/>
</dbReference>
<comment type="caution">
    <text evidence="3">The sequence shown here is derived from an EMBL/GenBank/DDBJ whole genome shotgun (WGS) entry which is preliminary data.</text>
</comment>
<dbReference type="PANTHER" id="PTHR23070">
    <property type="entry name" value="BCS1 AAA-TYPE ATPASE"/>
    <property type="match status" value="1"/>
</dbReference>